<dbReference type="InterPro" id="IPR004559">
    <property type="entry name" value="HemW-like"/>
</dbReference>
<reference evidence="4 5" key="1">
    <citation type="submission" date="2020-07" db="EMBL/GenBank/DDBJ databases">
        <title>Thermogemmata thermophila gen. nov., sp. nov., a novel moderate thermophilic planctomycete from a Kamchatka hot spring.</title>
        <authorList>
            <person name="Elcheninov A.G."/>
            <person name="Podosokorskaya O.A."/>
            <person name="Kovaleva O.L."/>
            <person name="Novikov A."/>
            <person name="Bonch-Osmolovskaya E.A."/>
            <person name="Toshchakov S.V."/>
            <person name="Kublanov I.V."/>
        </authorList>
    </citation>
    <scope>NUCLEOTIDE SEQUENCE [LARGE SCALE GENOMIC DNA]</scope>
    <source>
        <strain evidence="4 5">2918</strain>
    </source>
</reference>
<protein>
    <recommendedName>
        <fullName evidence="2">Heme chaperone HemW</fullName>
    </recommendedName>
</protein>
<dbReference type="EMBL" id="JACEFB010000002">
    <property type="protein sequence ID" value="MBA2225415.1"/>
    <property type="molecule type" value="Genomic_DNA"/>
</dbReference>
<dbReference type="SFLD" id="SFLDG01065">
    <property type="entry name" value="anaerobic_coproporphyrinogen-I"/>
    <property type="match status" value="1"/>
</dbReference>
<feature type="domain" description="Radical SAM core" evidence="3">
    <location>
        <begin position="6"/>
        <end position="250"/>
    </location>
</feature>
<evidence type="ECO:0000259" key="3">
    <source>
        <dbReference type="PROSITE" id="PS51918"/>
    </source>
</evidence>
<keyword evidence="2" id="KW-0004">4Fe-4S</keyword>
<dbReference type="SFLD" id="SFLDF00562">
    <property type="entry name" value="HemN-like__clustered_with_heat"/>
    <property type="match status" value="1"/>
</dbReference>
<keyword evidence="2" id="KW-0479">Metal-binding</keyword>
<dbReference type="PROSITE" id="PS51918">
    <property type="entry name" value="RADICAL_SAM"/>
    <property type="match status" value="1"/>
</dbReference>
<dbReference type="InterPro" id="IPR034505">
    <property type="entry name" value="Coproporphyrinogen-III_oxidase"/>
</dbReference>
<comment type="similarity">
    <text evidence="1">Belongs to the anaerobic coproporphyrinogen-III oxidase family. HemW subfamily.</text>
</comment>
<evidence type="ECO:0000256" key="2">
    <source>
        <dbReference type="RuleBase" id="RU364116"/>
    </source>
</evidence>
<comment type="caution">
    <text evidence="4">The sequence shown here is derived from an EMBL/GenBank/DDBJ whole genome shotgun (WGS) entry which is preliminary data.</text>
</comment>
<proteinExistence type="inferred from homology"/>
<keyword evidence="2" id="KW-0411">Iron-sulfur</keyword>
<comment type="function">
    <text evidence="2">Probably acts as a heme chaperone, transferring heme to an unknown acceptor. Binds one molecule of heme per monomer, possibly covalently. Binds 1 [4Fe-4S] cluster. The cluster is coordinated with 3 cysteines and an exchangeable S-adenosyl-L-methionine.</text>
</comment>
<dbReference type="GO" id="GO:0005737">
    <property type="term" value="C:cytoplasm"/>
    <property type="evidence" value="ECO:0007669"/>
    <property type="project" value="UniProtKB-SubCell"/>
</dbReference>
<dbReference type="PANTHER" id="PTHR13932">
    <property type="entry name" value="COPROPORPHYRINIGEN III OXIDASE"/>
    <property type="match status" value="1"/>
</dbReference>
<dbReference type="PANTHER" id="PTHR13932:SF5">
    <property type="entry name" value="RADICAL S-ADENOSYL METHIONINE DOMAIN-CONTAINING PROTEIN 1, MITOCHONDRIAL"/>
    <property type="match status" value="1"/>
</dbReference>
<keyword evidence="2" id="KW-0349">Heme</keyword>
<dbReference type="InterPro" id="IPR058240">
    <property type="entry name" value="rSAM_sf"/>
</dbReference>
<dbReference type="SUPFAM" id="SSF102114">
    <property type="entry name" value="Radical SAM enzymes"/>
    <property type="match status" value="1"/>
</dbReference>
<name>A0A7V8VCN8_9BACT</name>
<keyword evidence="2" id="KW-0963">Cytoplasm</keyword>
<dbReference type="NCBIfam" id="TIGR00539">
    <property type="entry name" value="hemN_rel"/>
    <property type="match status" value="1"/>
</dbReference>
<keyword evidence="2" id="KW-0949">S-adenosyl-L-methionine</keyword>
<keyword evidence="5" id="KW-1185">Reference proteome</keyword>
<dbReference type="GO" id="GO:0004109">
    <property type="term" value="F:coproporphyrinogen oxidase activity"/>
    <property type="evidence" value="ECO:0007669"/>
    <property type="project" value="InterPro"/>
</dbReference>
<gene>
    <name evidence="4" type="primary">hemW</name>
    <name evidence="4" type="ORF">H0921_04465</name>
</gene>
<comment type="subcellular location">
    <subcellularLocation>
        <location evidence="2">Cytoplasm</location>
    </subcellularLocation>
</comment>
<dbReference type="InterPro" id="IPR007197">
    <property type="entry name" value="rSAM"/>
</dbReference>
<dbReference type="GO" id="GO:0006779">
    <property type="term" value="P:porphyrin-containing compound biosynthetic process"/>
    <property type="evidence" value="ECO:0007669"/>
    <property type="project" value="InterPro"/>
</dbReference>
<dbReference type="InterPro" id="IPR010723">
    <property type="entry name" value="HemN_C"/>
</dbReference>
<dbReference type="Pfam" id="PF06969">
    <property type="entry name" value="HemN_C"/>
    <property type="match status" value="1"/>
</dbReference>
<dbReference type="InterPro" id="IPR006638">
    <property type="entry name" value="Elp3/MiaA/NifB-like_rSAM"/>
</dbReference>
<keyword evidence="2" id="KW-0143">Chaperone</keyword>
<evidence type="ECO:0000313" key="4">
    <source>
        <dbReference type="EMBL" id="MBA2225415.1"/>
    </source>
</evidence>
<evidence type="ECO:0000256" key="1">
    <source>
        <dbReference type="ARBA" id="ARBA00006100"/>
    </source>
</evidence>
<evidence type="ECO:0000313" key="5">
    <source>
        <dbReference type="Proteomes" id="UP000542342"/>
    </source>
</evidence>
<dbReference type="AlphaFoldDB" id="A0A7V8VCN8"/>
<dbReference type="CDD" id="cd01335">
    <property type="entry name" value="Radical_SAM"/>
    <property type="match status" value="1"/>
</dbReference>
<keyword evidence="2" id="KW-0408">Iron</keyword>
<dbReference type="GO" id="GO:0046872">
    <property type="term" value="F:metal ion binding"/>
    <property type="evidence" value="ECO:0007669"/>
    <property type="project" value="UniProtKB-UniRule"/>
</dbReference>
<dbReference type="SFLD" id="SFLDG01082">
    <property type="entry name" value="B12-binding_domain_containing"/>
    <property type="match status" value="1"/>
</dbReference>
<dbReference type="SMART" id="SM00729">
    <property type="entry name" value="Elp3"/>
    <property type="match status" value="1"/>
</dbReference>
<accession>A0A7V8VCN8</accession>
<dbReference type="SFLD" id="SFLDS00029">
    <property type="entry name" value="Radical_SAM"/>
    <property type="match status" value="1"/>
</dbReference>
<organism evidence="4 5">
    <name type="scientific">Thermogemmata fonticola</name>
    <dbReference type="NCBI Taxonomy" id="2755323"/>
    <lineage>
        <taxon>Bacteria</taxon>
        <taxon>Pseudomonadati</taxon>
        <taxon>Planctomycetota</taxon>
        <taxon>Planctomycetia</taxon>
        <taxon>Gemmatales</taxon>
        <taxon>Gemmataceae</taxon>
        <taxon>Thermogemmata</taxon>
    </lineage>
</organism>
<sequence>MREAAWEEPRAAYVHIPFCAHHCGYCDFAVIAGADHLMRDYLQALACELRQLEYPRPVQTLFLGGGTPTYLPLPLLEELLSLLKHWLPLAFDPEAPGATADASPAAIEFSVEATPESLDPDKLALLRAYGVTRLSVGVQSFRSESLQALERRHTSTQAEEVVAWARDAGFVVSLDLIFAIPGTTLADWAADVECALALRPEHLSTYSLTYEKGTPLWKRWQRGQVQAVPEEVECEMYAFAIDRLTSAGFEHYEISNFARPGYRCRHNETYWANEAYYGFGAGAVRYVRGCREGNVRDTRQYIQRLMRGQSVTVYREKLSPWERACETLAVQLRRRRGIDRRAFHEQTGVAVDELAGGAIRQLQEEGLLEEEGAALRLTRRGLFVADAVIAQLWAAASPCGSIEPSRRYNLPVVENVPQ</sequence>
<dbReference type="Gene3D" id="3.30.750.200">
    <property type="match status" value="1"/>
</dbReference>
<dbReference type="GO" id="GO:0051539">
    <property type="term" value="F:4 iron, 4 sulfur cluster binding"/>
    <property type="evidence" value="ECO:0007669"/>
    <property type="project" value="UniProtKB-UniRule"/>
</dbReference>
<dbReference type="Pfam" id="PF04055">
    <property type="entry name" value="Radical_SAM"/>
    <property type="match status" value="1"/>
</dbReference>
<dbReference type="Proteomes" id="UP000542342">
    <property type="component" value="Unassembled WGS sequence"/>
</dbReference>